<dbReference type="Gene3D" id="3.60.110.10">
    <property type="entry name" value="Carbon-nitrogen hydrolase"/>
    <property type="match status" value="1"/>
</dbReference>
<evidence type="ECO:0000313" key="5">
    <source>
        <dbReference type="Proteomes" id="UP000660668"/>
    </source>
</evidence>
<dbReference type="InterPro" id="IPR003010">
    <property type="entry name" value="C-N_Hydrolase"/>
</dbReference>
<dbReference type="InterPro" id="IPR044149">
    <property type="entry name" value="Nitrilases_CHs"/>
</dbReference>
<dbReference type="PROSITE" id="PS50263">
    <property type="entry name" value="CN_HYDROLASE"/>
    <property type="match status" value="1"/>
</dbReference>
<evidence type="ECO:0000313" key="4">
    <source>
        <dbReference type="EMBL" id="MBF4768683.1"/>
    </source>
</evidence>
<dbReference type="EMBL" id="JADKPO010000016">
    <property type="protein sequence ID" value="MBF4768683.1"/>
    <property type="molecule type" value="Genomic_DNA"/>
</dbReference>
<accession>A0A930VPK4</accession>
<organism evidence="4 5">
    <name type="scientific">Nocardioides agariphilus</name>
    <dbReference type="NCBI Taxonomy" id="433664"/>
    <lineage>
        <taxon>Bacteria</taxon>
        <taxon>Bacillati</taxon>
        <taxon>Actinomycetota</taxon>
        <taxon>Actinomycetes</taxon>
        <taxon>Propionibacteriales</taxon>
        <taxon>Nocardioidaceae</taxon>
        <taxon>Nocardioides</taxon>
    </lineage>
</organism>
<feature type="compositionally biased region" description="Low complexity" evidence="2">
    <location>
        <begin position="118"/>
        <end position="133"/>
    </location>
</feature>
<gene>
    <name evidence="4" type="ORF">ISU10_13005</name>
</gene>
<dbReference type="AlphaFoldDB" id="A0A930VPK4"/>
<evidence type="ECO:0000259" key="3">
    <source>
        <dbReference type="PROSITE" id="PS50263"/>
    </source>
</evidence>
<comment type="similarity">
    <text evidence="1">Belongs to the carbon-nitrogen hydrolase superfamily. Nitrilase family.</text>
</comment>
<evidence type="ECO:0000256" key="2">
    <source>
        <dbReference type="SAM" id="MobiDB-lite"/>
    </source>
</evidence>
<sequence>MSSWTARRRDADWFELFAENAVAVPSAATDRLGAIAREHGVWMVVGVSEREPGAGTIYNTLLYFSPEGTLVEKHRKLVPTGSERTVWGMGDGSTLRVVETPFGRLGGLICPGRTTCPWRGSTSTPRGSTSGWRPRSPAGTPGSRRCATWPARTGWTSWASTRSCTPTACAPTSRTATGSFPTPTSPTATHGSSPATP</sequence>
<feature type="region of interest" description="Disordered" evidence="2">
    <location>
        <begin position="161"/>
        <end position="197"/>
    </location>
</feature>
<reference evidence="4" key="1">
    <citation type="submission" date="2020-11" db="EMBL/GenBank/DDBJ databases">
        <title>Nocardioides cynanchi sp. nov., isolated from soil of rhizosphere of Cynanchum wilfordii.</title>
        <authorList>
            <person name="Lee J.-S."/>
            <person name="Suh M.K."/>
            <person name="Kim J.-S."/>
        </authorList>
    </citation>
    <scope>NUCLEOTIDE SEQUENCE</scope>
    <source>
        <strain evidence="4">KCTC 19276</strain>
    </source>
</reference>
<dbReference type="PANTHER" id="PTHR46044">
    <property type="entry name" value="NITRILASE"/>
    <property type="match status" value="1"/>
</dbReference>
<evidence type="ECO:0000256" key="1">
    <source>
        <dbReference type="ARBA" id="ARBA00008129"/>
    </source>
</evidence>
<dbReference type="GO" id="GO:0003824">
    <property type="term" value="F:catalytic activity"/>
    <property type="evidence" value="ECO:0007669"/>
    <property type="project" value="InterPro"/>
</dbReference>
<comment type="caution">
    <text evidence="4">The sequence shown here is derived from an EMBL/GenBank/DDBJ whole genome shotgun (WGS) entry which is preliminary data.</text>
</comment>
<dbReference type="PANTHER" id="PTHR46044:SF1">
    <property type="entry name" value="CN HYDROLASE DOMAIN-CONTAINING PROTEIN"/>
    <property type="match status" value="1"/>
</dbReference>
<protein>
    <recommendedName>
        <fullName evidence="3">CN hydrolase domain-containing protein</fullName>
    </recommendedName>
</protein>
<dbReference type="Proteomes" id="UP000660668">
    <property type="component" value="Unassembled WGS sequence"/>
</dbReference>
<proteinExistence type="inferred from homology"/>
<dbReference type="InterPro" id="IPR036526">
    <property type="entry name" value="C-N_Hydrolase_sf"/>
</dbReference>
<feature type="domain" description="CN hydrolase" evidence="3">
    <location>
        <begin position="1"/>
        <end position="197"/>
    </location>
</feature>
<name>A0A930VPK4_9ACTN</name>
<feature type="region of interest" description="Disordered" evidence="2">
    <location>
        <begin position="116"/>
        <end position="147"/>
    </location>
</feature>
<dbReference type="Pfam" id="PF00795">
    <property type="entry name" value="CN_hydrolase"/>
    <property type="match status" value="1"/>
</dbReference>
<keyword evidence="5" id="KW-1185">Reference proteome</keyword>
<dbReference type="SUPFAM" id="SSF56317">
    <property type="entry name" value="Carbon-nitrogen hydrolase"/>
    <property type="match status" value="1"/>
</dbReference>